<organism evidence="1 2">
    <name type="scientific">Pogonophryne albipinna</name>
    <dbReference type="NCBI Taxonomy" id="1090488"/>
    <lineage>
        <taxon>Eukaryota</taxon>
        <taxon>Metazoa</taxon>
        <taxon>Chordata</taxon>
        <taxon>Craniata</taxon>
        <taxon>Vertebrata</taxon>
        <taxon>Euteleostomi</taxon>
        <taxon>Actinopterygii</taxon>
        <taxon>Neopterygii</taxon>
        <taxon>Teleostei</taxon>
        <taxon>Neoteleostei</taxon>
        <taxon>Acanthomorphata</taxon>
        <taxon>Eupercaria</taxon>
        <taxon>Perciformes</taxon>
        <taxon>Notothenioidei</taxon>
        <taxon>Pogonophryne</taxon>
    </lineage>
</organism>
<protein>
    <submittedName>
        <fullName evidence="1">Uncharacterized protein</fullName>
    </submittedName>
</protein>
<proteinExistence type="predicted"/>
<comment type="caution">
    <text evidence="1">The sequence shown here is derived from an EMBL/GenBank/DDBJ whole genome shotgun (WGS) entry which is preliminary data.</text>
</comment>
<name>A0AAD6FMV9_9TELE</name>
<feature type="non-terminal residue" evidence="1">
    <location>
        <position position="98"/>
    </location>
</feature>
<dbReference type="Proteomes" id="UP001219934">
    <property type="component" value="Unassembled WGS sequence"/>
</dbReference>
<keyword evidence="2" id="KW-1185">Reference proteome</keyword>
<dbReference type="AlphaFoldDB" id="A0AAD6FMV9"/>
<evidence type="ECO:0000313" key="2">
    <source>
        <dbReference type="Proteomes" id="UP001219934"/>
    </source>
</evidence>
<sequence>MDLGAPWACGRLPTGGIMGKQQLAYGEMSCAQNAATAETEKNFLKICRFVKIEVNSKGYFCKGKIGILKYCTALYRSDVVGYYGINRNNNEENEVYGQ</sequence>
<accession>A0AAD6FMV9</accession>
<reference evidence="1" key="1">
    <citation type="submission" date="2022-11" db="EMBL/GenBank/DDBJ databases">
        <title>Chromosome-level genome of Pogonophryne albipinna.</title>
        <authorList>
            <person name="Jo E."/>
        </authorList>
    </citation>
    <scope>NUCLEOTIDE SEQUENCE</scope>
    <source>
        <strain evidence="1">SGF0006</strain>
        <tissue evidence="1">Muscle</tissue>
    </source>
</reference>
<evidence type="ECO:0000313" key="1">
    <source>
        <dbReference type="EMBL" id="KAJ4941171.1"/>
    </source>
</evidence>
<dbReference type="EMBL" id="JAPTMU010000007">
    <property type="protein sequence ID" value="KAJ4941171.1"/>
    <property type="molecule type" value="Genomic_DNA"/>
</dbReference>
<gene>
    <name evidence="1" type="ORF">JOQ06_027458</name>
</gene>